<accession>A0ABD3TV43</accession>
<protein>
    <submittedName>
        <fullName evidence="2">Uncharacterized protein</fullName>
    </submittedName>
</protein>
<dbReference type="Proteomes" id="UP001634393">
    <property type="component" value="Unassembled WGS sequence"/>
</dbReference>
<feature type="transmembrane region" description="Helical" evidence="1">
    <location>
        <begin position="13"/>
        <end position="35"/>
    </location>
</feature>
<keyword evidence="1" id="KW-0472">Membrane</keyword>
<dbReference type="AlphaFoldDB" id="A0ABD3TV43"/>
<comment type="caution">
    <text evidence="2">The sequence shown here is derived from an EMBL/GenBank/DDBJ whole genome shotgun (WGS) entry which is preliminary data.</text>
</comment>
<evidence type="ECO:0000313" key="3">
    <source>
        <dbReference type="Proteomes" id="UP001634393"/>
    </source>
</evidence>
<keyword evidence="1" id="KW-0812">Transmembrane</keyword>
<evidence type="ECO:0000256" key="1">
    <source>
        <dbReference type="SAM" id="Phobius"/>
    </source>
</evidence>
<name>A0ABD3TV43_9LAMI</name>
<evidence type="ECO:0000313" key="2">
    <source>
        <dbReference type="EMBL" id="KAL3840103.1"/>
    </source>
</evidence>
<reference evidence="2 3" key="1">
    <citation type="submission" date="2024-12" db="EMBL/GenBank/DDBJ databases">
        <title>The unique morphological basis and parallel evolutionary history of personate flowers in Penstemon.</title>
        <authorList>
            <person name="Depatie T.H."/>
            <person name="Wessinger C.A."/>
        </authorList>
    </citation>
    <scope>NUCLEOTIDE SEQUENCE [LARGE SCALE GENOMIC DNA]</scope>
    <source>
        <strain evidence="2">WTNN_2</strain>
        <tissue evidence="2">Leaf</tissue>
    </source>
</reference>
<gene>
    <name evidence="2" type="ORF">ACJIZ3_024694</name>
</gene>
<dbReference type="EMBL" id="JBJXBP010000003">
    <property type="protein sequence ID" value="KAL3840103.1"/>
    <property type="molecule type" value="Genomic_DNA"/>
</dbReference>
<organism evidence="2 3">
    <name type="scientific">Penstemon smallii</name>
    <dbReference type="NCBI Taxonomy" id="265156"/>
    <lineage>
        <taxon>Eukaryota</taxon>
        <taxon>Viridiplantae</taxon>
        <taxon>Streptophyta</taxon>
        <taxon>Embryophyta</taxon>
        <taxon>Tracheophyta</taxon>
        <taxon>Spermatophyta</taxon>
        <taxon>Magnoliopsida</taxon>
        <taxon>eudicotyledons</taxon>
        <taxon>Gunneridae</taxon>
        <taxon>Pentapetalae</taxon>
        <taxon>asterids</taxon>
        <taxon>lamiids</taxon>
        <taxon>Lamiales</taxon>
        <taxon>Plantaginaceae</taxon>
        <taxon>Cheloneae</taxon>
        <taxon>Penstemon</taxon>
    </lineage>
</organism>
<proteinExistence type="predicted"/>
<sequence>MVGWRFVDWGWCWWRLVIVIRWWWWWGLVLVYWRWRGFVVEEMHKHHLHWMLKGSKGPLLPLIEWQ</sequence>
<keyword evidence="1" id="KW-1133">Transmembrane helix</keyword>
<keyword evidence="3" id="KW-1185">Reference proteome</keyword>